<dbReference type="Pfam" id="PF01547">
    <property type="entry name" value="SBP_bac_1"/>
    <property type="match status" value="1"/>
</dbReference>
<dbReference type="RefSeq" id="WP_268614031.1">
    <property type="nucleotide sequence ID" value="NZ_JAMDMX010000014.1"/>
</dbReference>
<evidence type="ECO:0000313" key="7">
    <source>
        <dbReference type="EMBL" id="MCY9692479.1"/>
    </source>
</evidence>
<dbReference type="PANTHER" id="PTHR43649:SF33">
    <property type="entry name" value="POLYGALACTURONAN_RHAMNOGALACTURONAN-BINDING PROTEIN YTCQ"/>
    <property type="match status" value="1"/>
</dbReference>
<dbReference type="PANTHER" id="PTHR43649">
    <property type="entry name" value="ARABINOSE-BINDING PROTEIN-RELATED"/>
    <property type="match status" value="1"/>
</dbReference>
<dbReference type="PROSITE" id="PS51257">
    <property type="entry name" value="PROKAR_LIPOPROTEIN"/>
    <property type="match status" value="1"/>
</dbReference>
<protein>
    <submittedName>
        <fullName evidence="7">Extracellular solute-binding protein</fullName>
    </submittedName>
</protein>
<evidence type="ECO:0000256" key="3">
    <source>
        <dbReference type="ARBA" id="ARBA00023136"/>
    </source>
</evidence>
<name>A0ABT4G8H5_9BACL</name>
<sequence length="514" mass="57029">MSISKGLIKRPTAFMSSTVVLLTFLSACSSSGSSPGQPASGQANSQTRPSPMEISVMMPSYSAELADKDSPILKKLNELTNTVITPIWVPATTYEDKFNITLSSGKLPTVMVVLSKTSSFISAVQSGAFWEIGPYLKDYKYLSQANPVALNNSSINGKVYGIYRSRPLGRNGIAFRKDWLQNVGLSEPKTVDDFYNMLKAFTEKDPDKNGKNDTYGMVISKNATPWDAMATWFGVPNKWGIEKDGKLVPAHLTPQYMEALKFFRKLHQEKLINQDFAVLESSKVDEPVKNGQTGVAVTVLDNAHRLQDEYTKLHPEAKDVFDAIGTVTGKDGKQHVLPTSGYAGVLAIPKSSVKTEAELKRVLTFFDALNAPENQTLVWAGIEGQNYTKEKDYMIRSTNKAIQKNIQDINQMQMGIPSNSYLDVEQTPLRLKEAKLQTENEKFVVDNPAEPLISKVYSQKGAQLDNIIADARVKFIVGQLDEKGFNQAVELWHKTGGDDYIKEINDIYAQTKKN</sequence>
<keyword evidence="2 6" id="KW-0732">Signal</keyword>
<dbReference type="SUPFAM" id="SSF53850">
    <property type="entry name" value="Periplasmic binding protein-like II"/>
    <property type="match status" value="1"/>
</dbReference>
<dbReference type="Gene3D" id="3.40.190.10">
    <property type="entry name" value="Periplasmic binding protein-like II"/>
    <property type="match status" value="2"/>
</dbReference>
<evidence type="ECO:0000256" key="6">
    <source>
        <dbReference type="SAM" id="SignalP"/>
    </source>
</evidence>
<accession>A0ABT4G8H5</accession>
<dbReference type="Proteomes" id="UP001527099">
    <property type="component" value="Unassembled WGS sequence"/>
</dbReference>
<evidence type="ECO:0000256" key="5">
    <source>
        <dbReference type="ARBA" id="ARBA00023288"/>
    </source>
</evidence>
<proteinExistence type="predicted"/>
<dbReference type="CDD" id="cd13580">
    <property type="entry name" value="PBP2_AlgQ_like_1"/>
    <property type="match status" value="1"/>
</dbReference>
<keyword evidence="5" id="KW-0449">Lipoprotein</keyword>
<keyword evidence="8" id="KW-1185">Reference proteome</keyword>
<feature type="chain" id="PRO_5047372691" evidence="6">
    <location>
        <begin position="33"/>
        <end position="514"/>
    </location>
</feature>
<evidence type="ECO:0000313" key="8">
    <source>
        <dbReference type="Proteomes" id="UP001527099"/>
    </source>
</evidence>
<reference evidence="7 8" key="1">
    <citation type="submission" date="2022-05" db="EMBL/GenBank/DDBJ databases">
        <title>Genome Sequencing of Bee-Associated Microbes.</title>
        <authorList>
            <person name="Dunlap C."/>
        </authorList>
    </citation>
    <scope>NUCLEOTIDE SEQUENCE [LARGE SCALE GENOMIC DNA]</scope>
    <source>
        <strain evidence="7 8">NRRL B-14421</strain>
    </source>
</reference>
<evidence type="ECO:0000256" key="1">
    <source>
        <dbReference type="ARBA" id="ARBA00022475"/>
    </source>
</evidence>
<keyword evidence="1" id="KW-1003">Cell membrane</keyword>
<dbReference type="InterPro" id="IPR050490">
    <property type="entry name" value="Bact_solute-bd_prot1"/>
</dbReference>
<dbReference type="EMBL" id="JAMDMX010000014">
    <property type="protein sequence ID" value="MCY9692479.1"/>
    <property type="molecule type" value="Genomic_DNA"/>
</dbReference>
<evidence type="ECO:0000256" key="2">
    <source>
        <dbReference type="ARBA" id="ARBA00022729"/>
    </source>
</evidence>
<feature type="signal peptide" evidence="6">
    <location>
        <begin position="1"/>
        <end position="32"/>
    </location>
</feature>
<comment type="caution">
    <text evidence="7">The sequence shown here is derived from an EMBL/GenBank/DDBJ whole genome shotgun (WGS) entry which is preliminary data.</text>
</comment>
<keyword evidence="4" id="KW-0564">Palmitate</keyword>
<evidence type="ECO:0000256" key="4">
    <source>
        <dbReference type="ARBA" id="ARBA00023139"/>
    </source>
</evidence>
<dbReference type="InterPro" id="IPR006059">
    <property type="entry name" value="SBP"/>
</dbReference>
<organism evidence="7 8">
    <name type="scientific">Paenibacillus alginolyticus</name>
    <dbReference type="NCBI Taxonomy" id="59839"/>
    <lineage>
        <taxon>Bacteria</taxon>
        <taxon>Bacillati</taxon>
        <taxon>Bacillota</taxon>
        <taxon>Bacilli</taxon>
        <taxon>Bacillales</taxon>
        <taxon>Paenibacillaceae</taxon>
        <taxon>Paenibacillus</taxon>
    </lineage>
</organism>
<keyword evidence="3" id="KW-0472">Membrane</keyword>
<gene>
    <name evidence="7" type="ORF">M5X19_06075</name>
</gene>